<evidence type="ECO:0000313" key="1">
    <source>
        <dbReference type="EMBL" id="WWA48467.1"/>
    </source>
</evidence>
<evidence type="ECO:0000313" key="2">
    <source>
        <dbReference type="Proteomes" id="UP001335183"/>
    </source>
</evidence>
<name>A0ABZ2D9K5_9SPHN</name>
<sequence length="86" mass="9455">MEFDDLLRRYFATDDIAAASPAVLAAGIERCQVDLGLERDAGKRFALWALLHMLGAAPDLDVAFEDEAAREAARNFMDLLDATRPS</sequence>
<protein>
    <submittedName>
        <fullName evidence="1">Uncharacterized protein</fullName>
    </submittedName>
</protein>
<dbReference type="Proteomes" id="UP001335183">
    <property type="component" value="Chromosome"/>
</dbReference>
<gene>
    <name evidence="1" type="ORF">V5F89_06100</name>
</gene>
<keyword evidence="2" id="KW-1185">Reference proteome</keyword>
<proteinExistence type="predicted"/>
<dbReference type="EMBL" id="CP144918">
    <property type="protein sequence ID" value="WWA48467.1"/>
    <property type="molecule type" value="Genomic_DNA"/>
</dbReference>
<accession>A0ABZ2D9K5</accession>
<reference evidence="1 2" key="1">
    <citation type="submission" date="2024-02" db="EMBL/GenBank/DDBJ databases">
        <title>The whole genome sequence of five bacterial samples isolated from Abu Dhabi Sabkha-shore region.</title>
        <authorList>
            <person name="Sudalaimuthuasari N."/>
            <person name="Sarfraz B."/>
            <person name="Tuyisabe J.D."/>
            <person name="Mugisha Ntwali L.D.M."/>
            <person name="Ali A.I.A.A."/>
            <person name="Almansoori S.Z.A."/>
            <person name="Alajami H.S.A."/>
            <person name="Almeqbaali A.A.S."/>
            <person name="Kundu B."/>
            <person name="Saeed E.E."/>
            <person name="Sukumarinath V."/>
            <person name="Mishra A.K."/>
            <person name="Hazzouri K.M."/>
            <person name="Almaskari R."/>
            <person name="Sharma A.K."/>
            <person name="Amiri K.M.A."/>
        </authorList>
    </citation>
    <scope>NUCLEOTIDE SEQUENCE [LARGE SCALE GENOMIC DNA]</scope>
    <source>
        <strain evidence="2">kcgeb_sd</strain>
    </source>
</reference>
<organism evidence="1 2">
    <name type="scientific">Pelagerythrobacter marensis</name>
    <dbReference type="NCBI Taxonomy" id="543877"/>
    <lineage>
        <taxon>Bacteria</taxon>
        <taxon>Pseudomonadati</taxon>
        <taxon>Pseudomonadota</taxon>
        <taxon>Alphaproteobacteria</taxon>
        <taxon>Sphingomonadales</taxon>
        <taxon>Erythrobacteraceae</taxon>
        <taxon>Pelagerythrobacter</taxon>
    </lineage>
</organism>
<dbReference type="RefSeq" id="WP_338447350.1">
    <property type="nucleotide sequence ID" value="NZ_CP144918.1"/>
</dbReference>